<dbReference type="EMBL" id="CP001700">
    <property type="protein sequence ID" value="ACU75356.1"/>
    <property type="molecule type" value="Genomic_DNA"/>
</dbReference>
<evidence type="ECO:0000313" key="3">
    <source>
        <dbReference type="Proteomes" id="UP000000851"/>
    </source>
</evidence>
<name>C7PY66_CATAD</name>
<reference evidence="2 3" key="1">
    <citation type="journal article" date="2009" name="Stand. Genomic Sci.">
        <title>Complete genome sequence of Catenulispora acidiphila type strain (ID 139908).</title>
        <authorList>
            <person name="Copeland A."/>
            <person name="Lapidus A."/>
            <person name="Glavina Del Rio T."/>
            <person name="Nolan M."/>
            <person name="Lucas S."/>
            <person name="Chen F."/>
            <person name="Tice H."/>
            <person name="Cheng J.F."/>
            <person name="Bruce D."/>
            <person name="Goodwin L."/>
            <person name="Pitluck S."/>
            <person name="Mikhailova N."/>
            <person name="Pati A."/>
            <person name="Ivanova N."/>
            <person name="Mavromatis K."/>
            <person name="Chen A."/>
            <person name="Palaniappan K."/>
            <person name="Chain P."/>
            <person name="Land M."/>
            <person name="Hauser L."/>
            <person name="Chang Y.J."/>
            <person name="Jeffries C.D."/>
            <person name="Chertkov O."/>
            <person name="Brettin T."/>
            <person name="Detter J.C."/>
            <person name="Han C."/>
            <person name="Ali Z."/>
            <person name="Tindall B.J."/>
            <person name="Goker M."/>
            <person name="Bristow J."/>
            <person name="Eisen J.A."/>
            <person name="Markowitz V."/>
            <person name="Hugenholtz P."/>
            <person name="Kyrpides N.C."/>
            <person name="Klenk H.P."/>
        </authorList>
    </citation>
    <scope>NUCLEOTIDE SEQUENCE [LARGE SCALE GENOMIC DNA]</scope>
    <source>
        <strain evidence="3">DSM 44928 / JCM 14897 / NBRC 102108 / NRRL B-24433 / ID139908</strain>
    </source>
</reference>
<protein>
    <recommendedName>
        <fullName evidence="1">SnoaL-like domain-containing protein</fullName>
    </recommendedName>
</protein>
<dbReference type="HOGENOM" id="CLU_100997_2_1_11"/>
<dbReference type="Gene3D" id="3.10.450.50">
    <property type="match status" value="1"/>
</dbReference>
<dbReference type="InterPro" id="IPR032710">
    <property type="entry name" value="NTF2-like_dom_sf"/>
</dbReference>
<dbReference type="KEGG" id="cai:Caci_6507"/>
<keyword evidence="3" id="KW-1185">Reference proteome</keyword>
<proteinExistence type="predicted"/>
<dbReference type="STRING" id="479433.Caci_6507"/>
<sequence length="133" mass="14187">MTSTLSTEENRRLVLEAVSRFGAGDIAGFTELLGEGFVSHNPRVAHDPSAQSGREAFADFLSGPGSAHLRDATVAAKHLLADGDLVAVHTHVATPNGDLATVDIFRVDGGMLIEHWDVVQPIPDEVLHPHGMF</sequence>
<accession>C7PY66</accession>
<evidence type="ECO:0000259" key="1">
    <source>
        <dbReference type="Pfam" id="PF12680"/>
    </source>
</evidence>
<dbReference type="InterPro" id="IPR037401">
    <property type="entry name" value="SnoaL-like"/>
</dbReference>
<dbReference type="InParanoid" id="C7PY66"/>
<dbReference type="OrthoDB" id="129343at2"/>
<dbReference type="Pfam" id="PF12680">
    <property type="entry name" value="SnoaL_2"/>
    <property type="match status" value="1"/>
</dbReference>
<organism evidence="2 3">
    <name type="scientific">Catenulispora acidiphila (strain DSM 44928 / JCM 14897 / NBRC 102108 / NRRL B-24433 / ID139908)</name>
    <dbReference type="NCBI Taxonomy" id="479433"/>
    <lineage>
        <taxon>Bacteria</taxon>
        <taxon>Bacillati</taxon>
        <taxon>Actinomycetota</taxon>
        <taxon>Actinomycetes</taxon>
        <taxon>Catenulisporales</taxon>
        <taxon>Catenulisporaceae</taxon>
        <taxon>Catenulispora</taxon>
    </lineage>
</organism>
<dbReference type="Proteomes" id="UP000000851">
    <property type="component" value="Chromosome"/>
</dbReference>
<gene>
    <name evidence="2" type="ordered locus">Caci_6507</name>
</gene>
<evidence type="ECO:0000313" key="2">
    <source>
        <dbReference type="EMBL" id="ACU75356.1"/>
    </source>
</evidence>
<dbReference type="RefSeq" id="WP_015795085.1">
    <property type="nucleotide sequence ID" value="NC_013131.1"/>
</dbReference>
<dbReference type="eggNOG" id="COG4922">
    <property type="taxonomic scope" value="Bacteria"/>
</dbReference>
<dbReference type="SUPFAM" id="SSF54427">
    <property type="entry name" value="NTF2-like"/>
    <property type="match status" value="1"/>
</dbReference>
<feature type="domain" description="SnoaL-like" evidence="1">
    <location>
        <begin position="17"/>
        <end position="115"/>
    </location>
</feature>
<dbReference type="AlphaFoldDB" id="C7PY66"/>